<dbReference type="EMBL" id="DSLA01000005">
    <property type="protein sequence ID" value="HEH34586.1"/>
    <property type="molecule type" value="Genomic_DNA"/>
</dbReference>
<accession>A0A7J2TH82</accession>
<name>A0A7J2TH82_ARCFL</name>
<gene>
    <name evidence="2" type="ORF">ENP88_00200</name>
</gene>
<dbReference type="InterPro" id="IPR007842">
    <property type="entry name" value="HEPN_dom"/>
</dbReference>
<dbReference type="Pfam" id="PF05168">
    <property type="entry name" value="HEPN"/>
    <property type="match status" value="1"/>
</dbReference>
<evidence type="ECO:0000259" key="1">
    <source>
        <dbReference type="PROSITE" id="PS50910"/>
    </source>
</evidence>
<dbReference type="Gene3D" id="1.20.120.330">
    <property type="entry name" value="Nucleotidyltransferases domain 2"/>
    <property type="match status" value="1"/>
</dbReference>
<dbReference type="AlphaFoldDB" id="A0A7J2TH82"/>
<evidence type="ECO:0000313" key="2">
    <source>
        <dbReference type="EMBL" id="HEH34586.1"/>
    </source>
</evidence>
<protein>
    <submittedName>
        <fullName evidence="2">HEPN domain-containing protein</fullName>
    </submittedName>
</protein>
<sequence length="124" mass="15040">MRVFAEKALKFEEAARYFAKKGVFDLSAFHIEQAMQLYIKFILAKELGYFPRVHSLTKLFHELGRLDESFKEFYEEKEIVLKDIEDAYILSRYFPRAYSQREVEEMMETLEEFKRRFGKWLSID</sequence>
<reference evidence="2" key="1">
    <citation type="journal article" date="2020" name="mSystems">
        <title>Genome- and Community-Level Interaction Insights into Carbon Utilization and Element Cycling Functions of Hydrothermarchaeota in Hydrothermal Sediment.</title>
        <authorList>
            <person name="Zhou Z."/>
            <person name="Liu Y."/>
            <person name="Xu W."/>
            <person name="Pan J."/>
            <person name="Luo Z.H."/>
            <person name="Li M."/>
        </authorList>
    </citation>
    <scope>NUCLEOTIDE SEQUENCE [LARGE SCALE GENOMIC DNA]</scope>
    <source>
        <strain evidence="2">SpSt-26</strain>
    </source>
</reference>
<feature type="domain" description="HEPN" evidence="1">
    <location>
        <begin position="5"/>
        <end position="113"/>
    </location>
</feature>
<dbReference type="SUPFAM" id="SSF81593">
    <property type="entry name" value="Nucleotidyltransferase substrate binding subunit/domain"/>
    <property type="match status" value="1"/>
</dbReference>
<organism evidence="2">
    <name type="scientific">Archaeoglobus fulgidus</name>
    <dbReference type="NCBI Taxonomy" id="2234"/>
    <lineage>
        <taxon>Archaea</taxon>
        <taxon>Methanobacteriati</taxon>
        <taxon>Methanobacteriota</taxon>
        <taxon>Archaeoglobi</taxon>
        <taxon>Archaeoglobales</taxon>
        <taxon>Archaeoglobaceae</taxon>
        <taxon>Archaeoglobus</taxon>
    </lineage>
</organism>
<comment type="caution">
    <text evidence="2">The sequence shown here is derived from an EMBL/GenBank/DDBJ whole genome shotgun (WGS) entry which is preliminary data.</text>
</comment>
<dbReference type="PROSITE" id="PS50910">
    <property type="entry name" value="HEPN"/>
    <property type="match status" value="1"/>
</dbReference>
<proteinExistence type="predicted"/>
<dbReference type="SMART" id="SM00748">
    <property type="entry name" value="HEPN"/>
    <property type="match status" value="1"/>
</dbReference>